<dbReference type="Pfam" id="PF25000">
    <property type="entry name" value="DUF7779"/>
    <property type="match status" value="1"/>
</dbReference>
<accession>A0A0U1LTU3</accession>
<dbReference type="AlphaFoldDB" id="A0A0U1LTU3"/>
<dbReference type="EMBL" id="CVMT01000003">
    <property type="protein sequence ID" value="CRG86833.1"/>
    <property type="molecule type" value="Genomic_DNA"/>
</dbReference>
<dbReference type="InterPro" id="IPR056681">
    <property type="entry name" value="DUF7779"/>
</dbReference>
<dbReference type="OMA" id="CKCHERA"/>
<reference evidence="2 3" key="1">
    <citation type="submission" date="2015-04" db="EMBL/GenBank/DDBJ databases">
        <authorList>
            <person name="Syromyatnikov M.Y."/>
            <person name="Popov V.N."/>
        </authorList>
    </citation>
    <scope>NUCLEOTIDE SEQUENCE [LARGE SCALE GENOMIC DNA]</scope>
    <source>
        <strain evidence="2">WF-38-12</strain>
    </source>
</reference>
<name>A0A0U1LTU3_TALIS</name>
<dbReference type="Proteomes" id="UP000054383">
    <property type="component" value="Unassembled WGS sequence"/>
</dbReference>
<proteinExistence type="predicted"/>
<dbReference type="STRING" id="28573.A0A0U1LTU3"/>
<feature type="domain" description="DUF7779" evidence="1">
    <location>
        <begin position="18"/>
        <end position="106"/>
    </location>
</feature>
<organism evidence="2 3">
    <name type="scientific">Talaromyces islandicus</name>
    <name type="common">Penicillium islandicum</name>
    <dbReference type="NCBI Taxonomy" id="28573"/>
    <lineage>
        <taxon>Eukaryota</taxon>
        <taxon>Fungi</taxon>
        <taxon>Dikarya</taxon>
        <taxon>Ascomycota</taxon>
        <taxon>Pezizomycotina</taxon>
        <taxon>Eurotiomycetes</taxon>
        <taxon>Eurotiomycetidae</taxon>
        <taxon>Eurotiales</taxon>
        <taxon>Trichocomaceae</taxon>
        <taxon>Talaromyces</taxon>
        <taxon>Talaromyces sect. Islandici</taxon>
    </lineage>
</organism>
<sequence length="452" mass="52094">MFLAANSTGYEHTIASVWALDHLEEGSQALLKAMYPLDPDSIPEYILEENPAASTWSSYPLTRAEYRTLGQQLIQRSLIIRQKDKKTLNIHRLIQDAVRARMTDEKFNNSFSSMLAFVSAVWHYEEFSFGNEIYRWSRCQELFPHILKLQSLFSRFRLPTNLTQHHLDGPKLFIDTASNTNTRGLFVDTISLFYLAELMCDALADGNEDGPSTQDLNDQLVILYRIIVYERGLVRDSYQNNPRGADQTLGVSWNELDNAYLQNNDSIQAVNCFLESKWSFEALYGVTRISISMPLINLGFVVLVRGREDEADKIFSQALADREKEYGSNDKISFVTGSHGLRQRKTRARATRRELSAPPTLPSAVQIDLSRVLLDQAIKIYTASGHPYFIPEHTRARRNRGMLFERLGKLAETKADLDVARELWRKMCPDDLRRLEDLEDEDFDQRIMFWSR</sequence>
<gene>
    <name evidence="2" type="ORF">PISL3812_03845</name>
</gene>
<dbReference type="SUPFAM" id="SSF48452">
    <property type="entry name" value="TPR-like"/>
    <property type="match status" value="1"/>
</dbReference>
<keyword evidence="3" id="KW-1185">Reference proteome</keyword>
<evidence type="ECO:0000313" key="2">
    <source>
        <dbReference type="EMBL" id="CRG86833.1"/>
    </source>
</evidence>
<protein>
    <recommendedName>
        <fullName evidence="1">DUF7779 domain-containing protein</fullName>
    </recommendedName>
</protein>
<evidence type="ECO:0000259" key="1">
    <source>
        <dbReference type="Pfam" id="PF25000"/>
    </source>
</evidence>
<evidence type="ECO:0000313" key="3">
    <source>
        <dbReference type="Proteomes" id="UP000054383"/>
    </source>
</evidence>
<dbReference type="Gene3D" id="1.25.40.10">
    <property type="entry name" value="Tetratricopeptide repeat domain"/>
    <property type="match status" value="1"/>
</dbReference>
<dbReference type="InterPro" id="IPR011990">
    <property type="entry name" value="TPR-like_helical_dom_sf"/>
</dbReference>
<dbReference type="OrthoDB" id="6161812at2759"/>